<dbReference type="Gene3D" id="2.60.40.1250">
    <property type="entry name" value="Thiol:disulfide interchange protein DsbD, N-terminal domain"/>
    <property type="match status" value="1"/>
</dbReference>
<dbReference type="Proteomes" id="UP000007113">
    <property type="component" value="Chromosome"/>
</dbReference>
<organism evidence="2 3">
    <name type="scientific">Granulicella mallensis (strain ATCC BAA-1857 / DSM 23137 / MP5ACTX8)</name>
    <dbReference type="NCBI Taxonomy" id="682795"/>
    <lineage>
        <taxon>Bacteria</taxon>
        <taxon>Pseudomonadati</taxon>
        <taxon>Acidobacteriota</taxon>
        <taxon>Terriglobia</taxon>
        <taxon>Terriglobales</taxon>
        <taxon>Acidobacteriaceae</taxon>
        <taxon>Granulicella</taxon>
    </lineage>
</organism>
<dbReference type="HOGENOM" id="CLU_130244_0_0_0"/>
<dbReference type="eggNOG" id="COG4232">
    <property type="taxonomic scope" value="Bacteria"/>
</dbReference>
<sequence precursor="true">MKKQETGNRKQETAFRGGLLLAMALLMPVGRAQDIQFGGGGDRAAAAHKDHVRLADDGIVVDAGKPQVVELRFHVDPGFHINSHTPKDELLIPTVLKLDTAGVKVVSEEYPKGTAFRLTVGDGETLDVYQGEFRVMLRVIVPRGASTLTGALRYQACDNAACFPPRSLPVKVAVTGK</sequence>
<proteinExistence type="predicted"/>
<reference evidence="2 3" key="1">
    <citation type="submission" date="2011-11" db="EMBL/GenBank/DDBJ databases">
        <title>Complete sequence of Granulicella mallensis MP5ACTX8.</title>
        <authorList>
            <consortium name="US DOE Joint Genome Institute"/>
            <person name="Lucas S."/>
            <person name="Copeland A."/>
            <person name="Lapidus A."/>
            <person name="Cheng J.-F."/>
            <person name="Goodwin L."/>
            <person name="Pitluck S."/>
            <person name="Peters L."/>
            <person name="Lu M."/>
            <person name="Detter J.C."/>
            <person name="Han C."/>
            <person name="Tapia R."/>
            <person name="Land M."/>
            <person name="Hauser L."/>
            <person name="Kyrpides N."/>
            <person name="Ivanova N."/>
            <person name="Mikhailova N."/>
            <person name="Pagani I."/>
            <person name="Rawat S."/>
            <person name="Mannisto M."/>
            <person name="Haggblom M."/>
            <person name="Woyke T."/>
        </authorList>
    </citation>
    <scope>NUCLEOTIDE SEQUENCE [LARGE SCALE GENOMIC DNA]</scope>
    <source>
        <strain evidence="3">ATCC BAA-1857 / DSM 23137 / MP5ACTX8</strain>
    </source>
</reference>
<dbReference type="EMBL" id="CP003130">
    <property type="protein sequence ID" value="AEU38199.1"/>
    <property type="molecule type" value="Genomic_DNA"/>
</dbReference>
<dbReference type="InterPro" id="IPR028250">
    <property type="entry name" value="DsbDN"/>
</dbReference>
<evidence type="ECO:0000313" key="3">
    <source>
        <dbReference type="Proteomes" id="UP000007113"/>
    </source>
</evidence>
<name>G8P253_GRAMM</name>
<dbReference type="STRING" id="682795.AciX8_3916"/>
<dbReference type="InterPro" id="IPR036929">
    <property type="entry name" value="DsbDN_sf"/>
</dbReference>
<dbReference type="Pfam" id="PF11412">
    <property type="entry name" value="DsbD_N"/>
    <property type="match status" value="1"/>
</dbReference>
<dbReference type="OrthoDB" id="121090at2"/>
<keyword evidence="3" id="KW-1185">Reference proteome</keyword>
<gene>
    <name evidence="2" type="ordered locus">AciX8_3916</name>
</gene>
<feature type="domain" description="Thiol:disulfide interchange protein DsbD N-terminal" evidence="1">
    <location>
        <begin position="63"/>
        <end position="167"/>
    </location>
</feature>
<accession>G8P253</accession>
<dbReference type="AlphaFoldDB" id="G8P253"/>
<evidence type="ECO:0000259" key="1">
    <source>
        <dbReference type="Pfam" id="PF11412"/>
    </source>
</evidence>
<protein>
    <recommendedName>
        <fullName evidence="1">Thiol:disulfide interchange protein DsbD N-terminal domain-containing protein</fullName>
    </recommendedName>
</protein>
<dbReference type="RefSeq" id="WP_014267070.1">
    <property type="nucleotide sequence ID" value="NC_016631.1"/>
</dbReference>
<evidence type="ECO:0000313" key="2">
    <source>
        <dbReference type="EMBL" id="AEU38199.1"/>
    </source>
</evidence>
<dbReference type="KEGG" id="gma:AciX8_3916"/>